<accession>A0A0Q9YLD6</accession>
<keyword evidence="3" id="KW-1005">Bacterial flagellum biogenesis</keyword>
<keyword evidence="7" id="KW-1185">Reference proteome</keyword>
<comment type="similarity">
    <text evidence="2">Belongs to the FlgN family.</text>
</comment>
<dbReference type="Proteomes" id="UP000051497">
    <property type="component" value="Unassembled WGS sequence"/>
</dbReference>
<evidence type="ECO:0000256" key="1">
    <source>
        <dbReference type="ARBA" id="ARBA00002397"/>
    </source>
</evidence>
<dbReference type="EMBL" id="LKAJ02000001">
    <property type="protein sequence ID" value="MCS5711450.1"/>
    <property type="molecule type" value="Genomic_DNA"/>
</dbReference>
<reference evidence="6" key="3">
    <citation type="submission" date="2021-06" db="EMBL/GenBank/DDBJ databases">
        <title>Genomic Description and Analysis of Intracellular Bacteria, Candidatus Berkiella cookevillensis and Candidatus Berkiella aquae.</title>
        <authorList>
            <person name="Kidane D.T."/>
            <person name="Mehari Y.T."/>
            <person name="Rice F.C."/>
            <person name="Arivett B.A."/>
            <person name="Farone A.L."/>
            <person name="Berk S.G."/>
            <person name="Farone M.B."/>
        </authorList>
    </citation>
    <scope>NUCLEOTIDE SEQUENCE</scope>
    <source>
        <strain evidence="6">HT99</strain>
    </source>
</reference>
<dbReference type="OrthoDB" id="5298520at2"/>
<dbReference type="InterPro" id="IPR036679">
    <property type="entry name" value="FlgN-like_sf"/>
</dbReference>
<evidence type="ECO:0000313" key="7">
    <source>
        <dbReference type="Proteomes" id="UP000051497"/>
    </source>
</evidence>
<feature type="region of interest" description="Disordered" evidence="4">
    <location>
        <begin position="139"/>
        <end position="163"/>
    </location>
</feature>
<dbReference type="STRING" id="295108.HT99x_01271"/>
<evidence type="ECO:0000256" key="2">
    <source>
        <dbReference type="ARBA" id="ARBA00007703"/>
    </source>
</evidence>
<evidence type="ECO:0000256" key="3">
    <source>
        <dbReference type="ARBA" id="ARBA00022795"/>
    </source>
</evidence>
<dbReference type="SUPFAM" id="SSF140566">
    <property type="entry name" value="FlgN-like"/>
    <property type="match status" value="1"/>
</dbReference>
<keyword evidence="6" id="KW-0966">Cell projection</keyword>
<feature type="compositionally biased region" description="Polar residues" evidence="4">
    <location>
        <begin position="139"/>
        <end position="156"/>
    </location>
</feature>
<comment type="caution">
    <text evidence="5">The sequence shown here is derived from an EMBL/GenBank/DDBJ whole genome shotgun (WGS) entry which is preliminary data.</text>
</comment>
<dbReference type="EMBL" id="LKAJ01000004">
    <property type="protein sequence ID" value="KRG21519.1"/>
    <property type="molecule type" value="Genomic_DNA"/>
</dbReference>
<dbReference type="AlphaFoldDB" id="A0A0Q9YLD6"/>
<reference evidence="5" key="1">
    <citation type="submission" date="2015-09" db="EMBL/GenBank/DDBJ databases">
        <title>Draft Genome Sequences of Two Novel Amoeba-resistant Intranuclear Bacteria, Candidatus Berkiella cookevillensis and Candidatus Berkiella aquae.</title>
        <authorList>
            <person name="Mehari Y.T."/>
            <person name="Arivett B.A."/>
            <person name="Farone A.L."/>
            <person name="Gunderson J.H."/>
            <person name="Farone M.B."/>
        </authorList>
    </citation>
    <scope>NUCLEOTIDE SEQUENCE [LARGE SCALE GENOMIC DNA]</scope>
    <source>
        <strain evidence="5">HT99</strain>
    </source>
</reference>
<dbReference type="Pfam" id="PF05130">
    <property type="entry name" value="FlgN"/>
    <property type="match status" value="1"/>
</dbReference>
<name>A0A0Q9YLD6_9GAMM</name>
<proteinExistence type="inferred from homology"/>
<evidence type="ECO:0000256" key="4">
    <source>
        <dbReference type="SAM" id="MobiDB-lite"/>
    </source>
</evidence>
<dbReference type="Gene3D" id="1.20.58.300">
    <property type="entry name" value="FlgN-like"/>
    <property type="match status" value="1"/>
</dbReference>
<protein>
    <submittedName>
        <fullName evidence="6">Flagellar protein FlgN</fullName>
    </submittedName>
    <submittedName>
        <fullName evidence="5">FlgN protein</fullName>
    </submittedName>
</protein>
<gene>
    <name evidence="6" type="ORF">HT99x_008380</name>
    <name evidence="5" type="ORF">HT99x_01271</name>
</gene>
<organism evidence="5">
    <name type="scientific">Candidatus Berkiella aquae</name>
    <dbReference type="NCBI Taxonomy" id="295108"/>
    <lineage>
        <taxon>Bacteria</taxon>
        <taxon>Pseudomonadati</taxon>
        <taxon>Pseudomonadota</taxon>
        <taxon>Gammaproteobacteria</taxon>
        <taxon>Candidatus Berkiellales</taxon>
        <taxon>Candidatus Berkiellaceae</taxon>
        <taxon>Candidatus Berkiella</taxon>
    </lineage>
</organism>
<dbReference type="InterPro" id="IPR007809">
    <property type="entry name" value="FlgN-like"/>
</dbReference>
<evidence type="ECO:0000313" key="5">
    <source>
        <dbReference type="EMBL" id="KRG21519.1"/>
    </source>
</evidence>
<sequence length="163" mass="18916">MIELNSSFLNNFECVLLTLQAKLASFQQFLDEEKLLLNKQDMPALEAAVYQKQTHMNEVQMSMNELKECLNSQSFEEKNIKAIIDLYPPHKQKIIHNLWNDIKIALEQCDQKNLLNGMLITTIKNLNDVILRIMTQRPQESTTYSNPQQNNQNGPISTREHKA</sequence>
<comment type="function">
    <text evidence="1">Required for the efficient initiation of filament assembly.</text>
</comment>
<reference evidence="6" key="2">
    <citation type="journal article" date="2016" name="Genome Announc.">
        <title>Draft Genome Sequences of Two Novel Amoeba-Resistant Intranuclear Bacteria, 'Candidatus Berkiella cookevillensis' and 'Candidatus Berkiella aquae'.</title>
        <authorList>
            <person name="Mehari Y.T."/>
            <person name="Arivett B.A."/>
            <person name="Farone A.L."/>
            <person name="Gunderson J.H."/>
            <person name="Farone M.B."/>
        </authorList>
    </citation>
    <scope>NUCLEOTIDE SEQUENCE</scope>
    <source>
        <strain evidence="6">HT99</strain>
    </source>
</reference>
<keyword evidence="6" id="KW-0969">Cilium</keyword>
<keyword evidence="6" id="KW-0282">Flagellum</keyword>
<dbReference type="RefSeq" id="WP_075065903.1">
    <property type="nucleotide sequence ID" value="NZ_LKAJ02000001.1"/>
</dbReference>
<dbReference type="GO" id="GO:0044780">
    <property type="term" value="P:bacterial-type flagellum assembly"/>
    <property type="evidence" value="ECO:0007669"/>
    <property type="project" value="InterPro"/>
</dbReference>
<evidence type="ECO:0000313" key="6">
    <source>
        <dbReference type="EMBL" id="MCS5711450.1"/>
    </source>
</evidence>